<evidence type="ECO:0000256" key="1">
    <source>
        <dbReference type="SAM" id="SignalP"/>
    </source>
</evidence>
<dbReference type="AlphaFoldDB" id="A0ABD2WB02"/>
<organism evidence="2 3">
    <name type="scientific">Trichogramma kaykai</name>
    <dbReference type="NCBI Taxonomy" id="54128"/>
    <lineage>
        <taxon>Eukaryota</taxon>
        <taxon>Metazoa</taxon>
        <taxon>Ecdysozoa</taxon>
        <taxon>Arthropoda</taxon>
        <taxon>Hexapoda</taxon>
        <taxon>Insecta</taxon>
        <taxon>Pterygota</taxon>
        <taxon>Neoptera</taxon>
        <taxon>Endopterygota</taxon>
        <taxon>Hymenoptera</taxon>
        <taxon>Apocrita</taxon>
        <taxon>Proctotrupomorpha</taxon>
        <taxon>Chalcidoidea</taxon>
        <taxon>Trichogrammatidae</taxon>
        <taxon>Trichogramma</taxon>
    </lineage>
</organism>
<feature type="chain" id="PRO_5044890707" evidence="1">
    <location>
        <begin position="34"/>
        <end position="188"/>
    </location>
</feature>
<name>A0ABD2WB02_9HYME</name>
<dbReference type="Proteomes" id="UP001627154">
    <property type="component" value="Unassembled WGS sequence"/>
</dbReference>
<evidence type="ECO:0000313" key="3">
    <source>
        <dbReference type="Proteomes" id="UP001627154"/>
    </source>
</evidence>
<comment type="caution">
    <text evidence="2">The sequence shown here is derived from an EMBL/GenBank/DDBJ whole genome shotgun (WGS) entry which is preliminary data.</text>
</comment>
<accession>A0ABD2WB02</accession>
<protein>
    <submittedName>
        <fullName evidence="2">Uncharacterized protein</fullName>
    </submittedName>
</protein>
<feature type="signal peptide" evidence="1">
    <location>
        <begin position="1"/>
        <end position="33"/>
    </location>
</feature>
<sequence>MTVVVSSSLLAENARWLAFAVLCLMALLPASMAELRAVGTPAASGNMTRAPAAVAARGLLAITDSEVDTANPYVAKFQRPGGQVIRQCSDSRLRSHIRLPQRLDYLFVEVRRTQRSGQLFGNLRPCGTLVEVPYLDHGCVLYGASSGHIAENLVHLRVEGGGIFHAFSKLQHQGARGAASNVLDATAE</sequence>
<dbReference type="EMBL" id="JBJJXI010000122">
    <property type="protein sequence ID" value="KAL3389831.1"/>
    <property type="molecule type" value="Genomic_DNA"/>
</dbReference>
<keyword evidence="3" id="KW-1185">Reference proteome</keyword>
<gene>
    <name evidence="2" type="ORF">TKK_015192</name>
</gene>
<proteinExistence type="predicted"/>
<evidence type="ECO:0000313" key="2">
    <source>
        <dbReference type="EMBL" id="KAL3389831.1"/>
    </source>
</evidence>
<keyword evidence="1" id="KW-0732">Signal</keyword>
<reference evidence="2 3" key="1">
    <citation type="journal article" date="2024" name="bioRxiv">
        <title>A reference genome for Trichogramma kaykai: A tiny desert-dwelling parasitoid wasp with competing sex-ratio distorters.</title>
        <authorList>
            <person name="Culotta J."/>
            <person name="Lindsey A.R."/>
        </authorList>
    </citation>
    <scope>NUCLEOTIDE SEQUENCE [LARGE SCALE GENOMIC DNA]</scope>
    <source>
        <strain evidence="2 3">KSX58</strain>
    </source>
</reference>